<name>A0A4Z2HTL5_9TELE</name>
<protein>
    <submittedName>
        <fullName evidence="2">Uncharacterized protein</fullName>
    </submittedName>
</protein>
<evidence type="ECO:0000313" key="3">
    <source>
        <dbReference type="Proteomes" id="UP000314294"/>
    </source>
</evidence>
<organism evidence="2 3">
    <name type="scientific">Liparis tanakae</name>
    <name type="common">Tanaka's snailfish</name>
    <dbReference type="NCBI Taxonomy" id="230148"/>
    <lineage>
        <taxon>Eukaryota</taxon>
        <taxon>Metazoa</taxon>
        <taxon>Chordata</taxon>
        <taxon>Craniata</taxon>
        <taxon>Vertebrata</taxon>
        <taxon>Euteleostomi</taxon>
        <taxon>Actinopterygii</taxon>
        <taxon>Neopterygii</taxon>
        <taxon>Teleostei</taxon>
        <taxon>Neoteleostei</taxon>
        <taxon>Acanthomorphata</taxon>
        <taxon>Eupercaria</taxon>
        <taxon>Perciformes</taxon>
        <taxon>Cottioidei</taxon>
        <taxon>Cottales</taxon>
        <taxon>Liparidae</taxon>
        <taxon>Liparis</taxon>
    </lineage>
</organism>
<dbReference type="AlphaFoldDB" id="A0A4Z2HTL5"/>
<accession>A0A4Z2HTL5</accession>
<feature type="region of interest" description="Disordered" evidence="1">
    <location>
        <begin position="55"/>
        <end position="77"/>
    </location>
</feature>
<gene>
    <name evidence="2" type="ORF">EYF80_021169</name>
</gene>
<keyword evidence="3" id="KW-1185">Reference proteome</keyword>
<dbReference type="EMBL" id="SRLO01000187">
    <property type="protein sequence ID" value="TNN68655.1"/>
    <property type="molecule type" value="Genomic_DNA"/>
</dbReference>
<sequence>MPYGHALWTDAGVTLHLLSRPSRAATLIDSDPTPPLLLSVGSVVERSVGAVTSAAPVKPLNEEDFSQEPSIPQIPPV</sequence>
<dbReference type="Proteomes" id="UP000314294">
    <property type="component" value="Unassembled WGS sequence"/>
</dbReference>
<comment type="caution">
    <text evidence="2">The sequence shown here is derived from an EMBL/GenBank/DDBJ whole genome shotgun (WGS) entry which is preliminary data.</text>
</comment>
<proteinExistence type="predicted"/>
<evidence type="ECO:0000256" key="1">
    <source>
        <dbReference type="SAM" id="MobiDB-lite"/>
    </source>
</evidence>
<reference evidence="2 3" key="1">
    <citation type="submission" date="2019-03" db="EMBL/GenBank/DDBJ databases">
        <title>First draft genome of Liparis tanakae, snailfish: a comprehensive survey of snailfish specific genes.</title>
        <authorList>
            <person name="Kim W."/>
            <person name="Song I."/>
            <person name="Jeong J.-H."/>
            <person name="Kim D."/>
            <person name="Kim S."/>
            <person name="Ryu S."/>
            <person name="Song J.Y."/>
            <person name="Lee S.K."/>
        </authorList>
    </citation>
    <scope>NUCLEOTIDE SEQUENCE [LARGE SCALE GENOMIC DNA]</scope>
    <source>
        <tissue evidence="2">Muscle</tissue>
    </source>
</reference>
<evidence type="ECO:0000313" key="2">
    <source>
        <dbReference type="EMBL" id="TNN68655.1"/>
    </source>
</evidence>